<reference evidence="5" key="1">
    <citation type="journal article" date="2019" name="Int. J. Syst. Evol. Microbiol.">
        <title>The Global Catalogue of Microorganisms (GCM) 10K type strain sequencing project: providing services to taxonomists for standard genome sequencing and annotation.</title>
        <authorList>
            <consortium name="The Broad Institute Genomics Platform"/>
            <consortium name="The Broad Institute Genome Sequencing Center for Infectious Disease"/>
            <person name="Wu L."/>
            <person name="Ma J."/>
        </authorList>
    </citation>
    <scope>NUCLEOTIDE SEQUENCE [LARGE SCALE GENOMIC DNA]</scope>
    <source>
        <strain evidence="5">CGMCC 1.12286</strain>
    </source>
</reference>
<comment type="caution">
    <text evidence="4">The sequence shown here is derived from an EMBL/GenBank/DDBJ whole genome shotgun (WGS) entry which is preliminary data.</text>
</comment>
<dbReference type="SUPFAM" id="SSF52540">
    <property type="entry name" value="P-loop containing nucleoside triphosphate hydrolases"/>
    <property type="match status" value="1"/>
</dbReference>
<dbReference type="InterPro" id="IPR037359">
    <property type="entry name" value="NST/OST"/>
</dbReference>
<dbReference type="PANTHER" id="PTHR10605:SF56">
    <property type="entry name" value="BIFUNCTIONAL HEPARAN SULFATE N-DEACETYLASE_N-SULFOTRANSFERASE"/>
    <property type="match status" value="1"/>
</dbReference>
<dbReference type="InterPro" id="IPR027417">
    <property type="entry name" value="P-loop_NTPase"/>
</dbReference>
<proteinExistence type="predicted"/>
<dbReference type="RefSeq" id="WP_377945099.1">
    <property type="nucleotide sequence ID" value="NZ_JBHUCX010000089.1"/>
</dbReference>
<keyword evidence="5" id="KW-1185">Reference proteome</keyword>
<dbReference type="Pfam" id="PF00685">
    <property type="entry name" value="Sulfotransfer_1"/>
    <property type="match status" value="1"/>
</dbReference>
<dbReference type="Gene3D" id="3.40.50.300">
    <property type="entry name" value="P-loop containing nucleotide triphosphate hydrolases"/>
    <property type="match status" value="1"/>
</dbReference>
<keyword evidence="2" id="KW-0325">Glycoprotein</keyword>
<gene>
    <name evidence="4" type="ORF">ACFSB2_21140</name>
</gene>
<evidence type="ECO:0000313" key="4">
    <source>
        <dbReference type="EMBL" id="MFD1677183.1"/>
    </source>
</evidence>
<keyword evidence="1 4" id="KW-0808">Transferase</keyword>
<evidence type="ECO:0000259" key="3">
    <source>
        <dbReference type="Pfam" id="PF00685"/>
    </source>
</evidence>
<dbReference type="InterPro" id="IPR000863">
    <property type="entry name" value="Sulfotransferase_dom"/>
</dbReference>
<dbReference type="GO" id="GO:0016740">
    <property type="term" value="F:transferase activity"/>
    <property type="evidence" value="ECO:0007669"/>
    <property type="project" value="UniProtKB-KW"/>
</dbReference>
<evidence type="ECO:0000256" key="1">
    <source>
        <dbReference type="ARBA" id="ARBA00022679"/>
    </source>
</evidence>
<name>A0ABW4JPU8_9BACL</name>
<protein>
    <submittedName>
        <fullName evidence="4">Sulfotransferase family protein</fullName>
        <ecNumber evidence="4">2.8.2.-</ecNumber>
    </submittedName>
</protein>
<feature type="domain" description="Sulfotransferase" evidence="3">
    <location>
        <begin position="3"/>
        <end position="206"/>
    </location>
</feature>
<organism evidence="4 5">
    <name type="scientific">Alicyclobacillus fodiniaquatilis</name>
    <dbReference type="NCBI Taxonomy" id="1661150"/>
    <lineage>
        <taxon>Bacteria</taxon>
        <taxon>Bacillati</taxon>
        <taxon>Bacillota</taxon>
        <taxon>Bacilli</taxon>
        <taxon>Bacillales</taxon>
        <taxon>Alicyclobacillaceae</taxon>
        <taxon>Alicyclobacillus</taxon>
    </lineage>
</organism>
<dbReference type="Proteomes" id="UP001597079">
    <property type="component" value="Unassembled WGS sequence"/>
</dbReference>
<dbReference type="EC" id="2.8.2.-" evidence="4"/>
<accession>A0ABW4JPU8</accession>
<sequence length="296" mass="34406">MLPNFILVGSAKSGTTALDYFLKKHKDIYMSPVKESHFFSSQEITQFNGPGDEGILKGIVRDVSTYEGLFTGVTNEKVVGESSVYYLYYPQTPKTIKSLVPHAKIIIVLRNPIDRAYSAYWHLLRDQRENLSFEKALNIEGERQRNNFEPIWMLKGLGMYYEQIKRYIDTFGRESVFIVIYDEFVSVPNSVLVNLYKFLGVDETVEVSTDVQLNKSGIPRSKVTYDFITKPNSLKTIIKPFLPQYLRQVVKARLLGKISFDKPRMDATTRRNLVNVFYDDIRRLEYLLERDLSFWT</sequence>
<dbReference type="EMBL" id="JBHUCX010000089">
    <property type="protein sequence ID" value="MFD1677183.1"/>
    <property type="molecule type" value="Genomic_DNA"/>
</dbReference>
<evidence type="ECO:0000256" key="2">
    <source>
        <dbReference type="ARBA" id="ARBA00023180"/>
    </source>
</evidence>
<evidence type="ECO:0000313" key="5">
    <source>
        <dbReference type="Proteomes" id="UP001597079"/>
    </source>
</evidence>
<dbReference type="PANTHER" id="PTHR10605">
    <property type="entry name" value="HEPARAN SULFATE SULFOTRANSFERASE"/>
    <property type="match status" value="1"/>
</dbReference>